<dbReference type="GeneID" id="98062884"/>
<accession>A0A2K9P309</accession>
<evidence type="ECO:0000313" key="1">
    <source>
        <dbReference type="EMBL" id="AUO19652.1"/>
    </source>
</evidence>
<dbReference type="RefSeq" id="WP_154058640.1">
    <property type="nucleotide sequence ID" value="NZ_CP020991.1"/>
</dbReference>
<sequence>MEYNEEDFLPLGGIQHFTFCPRQWALIYIERQWKENLRTLEGGIFTEQVYILGYLMK</sequence>
<proteinExistence type="predicted"/>
<dbReference type="OrthoDB" id="9781776at2"/>
<gene>
    <name evidence="1" type="ORF">B9O19_01492</name>
</gene>
<name>A0A2K9P309_9FIRM</name>
<keyword evidence="2" id="KW-1185">Reference proteome</keyword>
<evidence type="ECO:0000313" key="2">
    <source>
        <dbReference type="Proteomes" id="UP000235589"/>
    </source>
</evidence>
<dbReference type="Proteomes" id="UP000235589">
    <property type="component" value="Chromosome"/>
</dbReference>
<protein>
    <submittedName>
        <fullName evidence="1">CRISPR-associated protein Cas4</fullName>
    </submittedName>
</protein>
<dbReference type="KEGG" id="mpec:B9O19_01492"/>
<organism evidence="1 2">
    <name type="scientific">Monoglobus pectinilyticus</name>
    <dbReference type="NCBI Taxonomy" id="1981510"/>
    <lineage>
        <taxon>Bacteria</taxon>
        <taxon>Bacillati</taxon>
        <taxon>Bacillota</taxon>
        <taxon>Clostridia</taxon>
        <taxon>Monoglobales</taxon>
        <taxon>Monoglobaceae</taxon>
        <taxon>Monoglobus</taxon>
    </lineage>
</organism>
<reference evidence="1 2" key="1">
    <citation type="submission" date="2017-04" db="EMBL/GenBank/DDBJ databases">
        <title>Monoglobus pectinilyticus 14 draft genome.</title>
        <authorList>
            <person name="Kim C."/>
            <person name="Rosendale D.I."/>
            <person name="Kelly W.J."/>
            <person name="Tannock G.W."/>
            <person name="Patchett M.L."/>
            <person name="Jordens J.Z."/>
        </authorList>
    </citation>
    <scope>NUCLEOTIDE SEQUENCE [LARGE SCALE GENOMIC DNA]</scope>
    <source>
        <strain evidence="1 2">14</strain>
    </source>
</reference>
<dbReference type="EMBL" id="CP020991">
    <property type="protein sequence ID" value="AUO19652.1"/>
    <property type="molecule type" value="Genomic_DNA"/>
</dbReference>
<dbReference type="AlphaFoldDB" id="A0A2K9P309"/>